<dbReference type="PANTHER" id="PTHR31793">
    <property type="entry name" value="4-HYDROXYBENZOYL-COA THIOESTERASE FAMILY MEMBER"/>
    <property type="match status" value="1"/>
</dbReference>
<dbReference type="PANTHER" id="PTHR31793:SF27">
    <property type="entry name" value="NOVEL THIOESTERASE SUPERFAMILY DOMAIN AND SAPOSIN A-TYPE DOMAIN CONTAINING PROTEIN (0610012H03RIK)"/>
    <property type="match status" value="1"/>
</dbReference>
<gene>
    <name evidence="3" type="ORF">HN018_03170</name>
</gene>
<organism evidence="3 4">
    <name type="scientific">Lichenicola cladoniae</name>
    <dbReference type="NCBI Taxonomy" id="1484109"/>
    <lineage>
        <taxon>Bacteria</taxon>
        <taxon>Pseudomonadati</taxon>
        <taxon>Pseudomonadota</taxon>
        <taxon>Alphaproteobacteria</taxon>
        <taxon>Acetobacterales</taxon>
        <taxon>Acetobacteraceae</taxon>
        <taxon>Lichenicola</taxon>
    </lineage>
</organism>
<keyword evidence="2" id="KW-0378">Hydrolase</keyword>
<dbReference type="KEGG" id="lck:HN018_03170"/>
<dbReference type="SUPFAM" id="SSF54637">
    <property type="entry name" value="Thioesterase/thiol ester dehydrase-isomerase"/>
    <property type="match status" value="1"/>
</dbReference>
<keyword evidence="4" id="KW-1185">Reference proteome</keyword>
<comment type="similarity">
    <text evidence="1">Belongs to the 4-hydroxybenzoyl-CoA thioesterase family.</text>
</comment>
<evidence type="ECO:0000256" key="2">
    <source>
        <dbReference type="ARBA" id="ARBA00022801"/>
    </source>
</evidence>
<dbReference type="CDD" id="cd00586">
    <property type="entry name" value="4HBT"/>
    <property type="match status" value="1"/>
</dbReference>
<dbReference type="GO" id="GO:0047617">
    <property type="term" value="F:fatty acyl-CoA hydrolase activity"/>
    <property type="evidence" value="ECO:0007669"/>
    <property type="project" value="TreeGrafter"/>
</dbReference>
<proteinExistence type="inferred from homology"/>
<accession>A0A6M8HVY6</accession>
<evidence type="ECO:0000256" key="1">
    <source>
        <dbReference type="ARBA" id="ARBA00005953"/>
    </source>
</evidence>
<dbReference type="Gene3D" id="3.10.129.10">
    <property type="entry name" value="Hotdog Thioesterase"/>
    <property type="match status" value="1"/>
</dbReference>
<protein>
    <submittedName>
        <fullName evidence="3">Acyl-CoA thioesterase</fullName>
    </submittedName>
</protein>
<dbReference type="AlphaFoldDB" id="A0A6M8HVY6"/>
<sequence>MADGNRAPPDRLVSYRWFNRLTTRWSDNDGYAHVNNAIYYSFFDTTITRMMLALTAFDLQRSDVIGLVVESGCRYFAPLAFPDDINAGLRVGSLGRSSVRYEIGLFRADAEQASAQGHFIHVMVDRSDNRPVPIPGELRAVLETLMVPG</sequence>
<dbReference type="EMBL" id="CP053708">
    <property type="protein sequence ID" value="QKE92396.1"/>
    <property type="molecule type" value="Genomic_DNA"/>
</dbReference>
<reference evidence="3 4" key="1">
    <citation type="journal article" date="2014" name="World J. Microbiol. Biotechnol.">
        <title>Biodiversity and physiological characteristics of Antarctic and Arctic lichens-associated bacteria.</title>
        <authorList>
            <person name="Lee Y.M."/>
            <person name="Kim E.H."/>
            <person name="Lee H.K."/>
            <person name="Hong S.G."/>
        </authorList>
    </citation>
    <scope>NUCLEOTIDE SEQUENCE [LARGE SCALE GENOMIC DNA]</scope>
    <source>
        <strain evidence="3 4">PAMC 26569</strain>
    </source>
</reference>
<evidence type="ECO:0000313" key="3">
    <source>
        <dbReference type="EMBL" id="QKE92396.1"/>
    </source>
</evidence>
<evidence type="ECO:0000313" key="4">
    <source>
        <dbReference type="Proteomes" id="UP000500767"/>
    </source>
</evidence>
<dbReference type="Pfam" id="PF13279">
    <property type="entry name" value="4HBT_2"/>
    <property type="match status" value="1"/>
</dbReference>
<name>A0A6M8HVY6_9PROT</name>
<dbReference type="InterPro" id="IPR029069">
    <property type="entry name" value="HotDog_dom_sf"/>
</dbReference>
<dbReference type="InterPro" id="IPR050563">
    <property type="entry name" value="4-hydroxybenzoyl-CoA_TE"/>
</dbReference>
<dbReference type="Proteomes" id="UP000500767">
    <property type="component" value="Chromosome"/>
</dbReference>